<accession>A0A9Q5HW10</accession>
<keyword evidence="2" id="KW-0813">Transport</keyword>
<evidence type="ECO:0000256" key="8">
    <source>
        <dbReference type="SAM" id="MobiDB-lite"/>
    </source>
</evidence>
<evidence type="ECO:0000256" key="6">
    <source>
        <dbReference type="ARBA" id="ARBA00023136"/>
    </source>
</evidence>
<dbReference type="InterPro" id="IPR000479">
    <property type="entry name" value="CIMR_rpt"/>
</dbReference>
<dbReference type="GO" id="GO:0010008">
    <property type="term" value="C:endosome membrane"/>
    <property type="evidence" value="ECO:0007669"/>
    <property type="project" value="UniProtKB-SubCell"/>
</dbReference>
<feature type="compositionally biased region" description="Gly residues" evidence="8">
    <location>
        <begin position="361"/>
        <end position="371"/>
    </location>
</feature>
<dbReference type="AlphaFoldDB" id="A0A9Q5HW10"/>
<feature type="signal peptide" evidence="10">
    <location>
        <begin position="1"/>
        <end position="18"/>
    </location>
</feature>
<feature type="region of interest" description="Disordered" evidence="8">
    <location>
        <begin position="256"/>
        <end position="395"/>
    </location>
</feature>
<dbReference type="InterPro" id="IPR044865">
    <property type="entry name" value="MRH_dom"/>
</dbReference>
<dbReference type="SMART" id="SM01404">
    <property type="entry name" value="CIMR"/>
    <property type="match status" value="1"/>
</dbReference>
<keyword evidence="12" id="KW-0675">Receptor</keyword>
<dbReference type="PROSITE" id="PS51914">
    <property type="entry name" value="MRH"/>
    <property type="match status" value="1"/>
</dbReference>
<dbReference type="GO" id="GO:0000139">
    <property type="term" value="C:Golgi membrane"/>
    <property type="evidence" value="ECO:0007669"/>
    <property type="project" value="UniProtKB-SubCell"/>
</dbReference>
<dbReference type="Gene3D" id="2.70.130.10">
    <property type="entry name" value="Mannose-6-phosphate receptor binding domain"/>
    <property type="match status" value="1"/>
</dbReference>
<keyword evidence="4 10" id="KW-0732">Signal</keyword>
<evidence type="ECO:0000256" key="10">
    <source>
        <dbReference type="SAM" id="SignalP"/>
    </source>
</evidence>
<dbReference type="Proteomes" id="UP000757232">
    <property type="component" value="Unassembled WGS sequence"/>
</dbReference>
<evidence type="ECO:0000256" key="4">
    <source>
        <dbReference type="ARBA" id="ARBA00022729"/>
    </source>
</evidence>
<name>A0A9Q5HW10_SANBA</name>
<dbReference type="InterPro" id="IPR009011">
    <property type="entry name" value="Man6P_isomerase_rcpt-bd_dom_sf"/>
</dbReference>
<proteinExistence type="predicted"/>
<sequence>MKAFVVAGLATLFAAVDAADSERKPCTAHMCGRQYDLSPLSSSSDYIIASHSGRNFTLNVCRNVVSDLWNPRVDRPQDVGGFFRGDHGDFSIGQANTSLHFRNGNLVLFMTDGTDCPQSENLKASTAIQFICDNSAAEGKPQLAAQLPPEDEEACAFFIEWRTKYACPLPDRYAYWKTAVMIIVILLALTLTLLALLALQRLLRRRRLSDSYSAAPPLANGYSNGFAGGNGVVGEGPRSWHAAITERARDVKRLLTGQDPWGHPNGYHVNGTPLSGTGGAEGDPNANNASNTTGGGGGGRRKGWFPSLPLPSVPWSRSSRTRRSNFSRLPRSAEEEAMMGEPFSVDDDDEEGEEGEHPRGVGAGLQAGAGGYAEESAAWDAARPRGVDASGVIRL</sequence>
<keyword evidence="5 9" id="KW-1133">Transmembrane helix</keyword>
<dbReference type="EMBL" id="LNZH02000195">
    <property type="protein sequence ID" value="OCB87042.1"/>
    <property type="molecule type" value="Genomic_DNA"/>
</dbReference>
<gene>
    <name evidence="12" type="ORF">A7U60_g5777</name>
</gene>
<dbReference type="GO" id="GO:0038023">
    <property type="term" value="F:signaling receptor activity"/>
    <property type="evidence" value="ECO:0007669"/>
    <property type="project" value="InterPro"/>
</dbReference>
<feature type="domain" description="MRH" evidence="11">
    <location>
        <begin position="24"/>
        <end position="169"/>
    </location>
</feature>
<comment type="caution">
    <text evidence="12">The sequence shown here is derived from an EMBL/GenBank/DDBJ whole genome shotgun (WGS) entry which is preliminary data.</text>
</comment>
<evidence type="ECO:0000313" key="12">
    <source>
        <dbReference type="EMBL" id="OCB87042.1"/>
    </source>
</evidence>
<organism evidence="12 13">
    <name type="scientific">Sanghuangporus baumii</name>
    <name type="common">Phellinus baumii</name>
    <dbReference type="NCBI Taxonomy" id="108892"/>
    <lineage>
        <taxon>Eukaryota</taxon>
        <taxon>Fungi</taxon>
        <taxon>Dikarya</taxon>
        <taxon>Basidiomycota</taxon>
        <taxon>Agaricomycotina</taxon>
        <taxon>Agaricomycetes</taxon>
        <taxon>Hymenochaetales</taxon>
        <taxon>Hymenochaetaceae</taxon>
        <taxon>Sanghuangporus</taxon>
    </lineage>
</organism>
<dbReference type="PANTHER" id="PTHR15071">
    <property type="entry name" value="MANNOSE-6-PHOSPHATE RECEPTOR FAMILY MEMBER"/>
    <property type="match status" value="1"/>
</dbReference>
<keyword evidence="6 9" id="KW-0472">Membrane</keyword>
<keyword evidence="7" id="KW-1015">Disulfide bond</keyword>
<dbReference type="Pfam" id="PF00878">
    <property type="entry name" value="CIMR"/>
    <property type="match status" value="2"/>
</dbReference>
<evidence type="ECO:0000256" key="2">
    <source>
        <dbReference type="ARBA" id="ARBA00022448"/>
    </source>
</evidence>
<feature type="chain" id="PRO_5040190796" evidence="10">
    <location>
        <begin position="19"/>
        <end position="395"/>
    </location>
</feature>
<keyword evidence="13" id="KW-1185">Reference proteome</keyword>
<dbReference type="GO" id="GO:0007034">
    <property type="term" value="P:vacuolar transport"/>
    <property type="evidence" value="ECO:0007669"/>
    <property type="project" value="TreeGrafter"/>
</dbReference>
<evidence type="ECO:0000256" key="7">
    <source>
        <dbReference type="ARBA" id="ARBA00023157"/>
    </source>
</evidence>
<dbReference type="PANTHER" id="PTHR15071:SF0">
    <property type="entry name" value="MANNOSE 6-PHOSPHATE RECEPTOR-LIKE PROTEIN 1"/>
    <property type="match status" value="1"/>
</dbReference>
<reference evidence="12" key="1">
    <citation type="submission" date="2016-06" db="EMBL/GenBank/DDBJ databases">
        <title>Draft Genome sequence of the fungus Inonotus baumii.</title>
        <authorList>
            <person name="Zhu H."/>
            <person name="Lin W."/>
        </authorList>
    </citation>
    <scope>NUCLEOTIDE SEQUENCE</scope>
    <source>
        <strain evidence="12">821</strain>
    </source>
</reference>
<dbReference type="SUPFAM" id="SSF50911">
    <property type="entry name" value="Mannose 6-phosphate receptor domain"/>
    <property type="match status" value="1"/>
</dbReference>
<protein>
    <submittedName>
        <fullName evidence="12">Mannose 6-phosphate receptor domain-containing protein</fullName>
    </submittedName>
</protein>
<evidence type="ECO:0000256" key="3">
    <source>
        <dbReference type="ARBA" id="ARBA00022692"/>
    </source>
</evidence>
<feature type="compositionally biased region" description="Acidic residues" evidence="8">
    <location>
        <begin position="344"/>
        <end position="354"/>
    </location>
</feature>
<dbReference type="GO" id="GO:0005537">
    <property type="term" value="F:D-mannose binding"/>
    <property type="evidence" value="ECO:0007669"/>
    <property type="project" value="InterPro"/>
</dbReference>
<dbReference type="OrthoDB" id="4504960at2759"/>
<evidence type="ECO:0000256" key="9">
    <source>
        <dbReference type="SAM" id="Phobius"/>
    </source>
</evidence>
<evidence type="ECO:0000256" key="5">
    <source>
        <dbReference type="ARBA" id="ARBA00022989"/>
    </source>
</evidence>
<evidence type="ECO:0000256" key="1">
    <source>
        <dbReference type="ARBA" id="ARBA00004308"/>
    </source>
</evidence>
<dbReference type="GO" id="GO:0005770">
    <property type="term" value="C:late endosome"/>
    <property type="evidence" value="ECO:0007669"/>
    <property type="project" value="TreeGrafter"/>
</dbReference>
<evidence type="ECO:0000313" key="13">
    <source>
        <dbReference type="Proteomes" id="UP000757232"/>
    </source>
</evidence>
<comment type="subcellular location">
    <subcellularLocation>
        <location evidence="1">Endomembrane system</location>
    </subcellularLocation>
</comment>
<keyword evidence="3 9" id="KW-0812">Transmembrane</keyword>
<evidence type="ECO:0000259" key="11">
    <source>
        <dbReference type="PROSITE" id="PS51914"/>
    </source>
</evidence>
<feature type="transmembrane region" description="Helical" evidence="9">
    <location>
        <begin position="174"/>
        <end position="199"/>
    </location>
</feature>